<dbReference type="PANTHER" id="PTHR31102:SF5">
    <property type="entry name" value="SLC9B1-LIKE PROTEIN SLC9B1P1-RELATED"/>
    <property type="match status" value="1"/>
</dbReference>
<feature type="transmembrane region" description="Helical" evidence="12">
    <location>
        <begin position="195"/>
        <end position="214"/>
    </location>
</feature>
<evidence type="ECO:0000256" key="10">
    <source>
        <dbReference type="ARBA" id="ARBA00023201"/>
    </source>
</evidence>
<evidence type="ECO:0000256" key="8">
    <source>
        <dbReference type="ARBA" id="ARBA00023065"/>
    </source>
</evidence>
<keyword evidence="6 12" id="KW-1133">Transmembrane helix</keyword>
<comment type="subcellular location">
    <subcellularLocation>
        <location evidence="1">Cell membrane</location>
        <topology evidence="1">Multi-pass membrane protein</topology>
    </subcellularLocation>
</comment>
<evidence type="ECO:0000256" key="6">
    <source>
        <dbReference type="ARBA" id="ARBA00022989"/>
    </source>
</evidence>
<evidence type="ECO:0000256" key="9">
    <source>
        <dbReference type="ARBA" id="ARBA00023136"/>
    </source>
</evidence>
<feature type="region of interest" description="Disordered" evidence="11">
    <location>
        <begin position="14"/>
        <end position="56"/>
    </location>
</feature>
<keyword evidence="8" id="KW-0406">Ion transport</keyword>
<dbReference type="GO" id="GO:0005886">
    <property type="term" value="C:plasma membrane"/>
    <property type="evidence" value="ECO:0007669"/>
    <property type="project" value="UniProtKB-SubCell"/>
</dbReference>
<feature type="transmembrane region" description="Helical" evidence="12">
    <location>
        <begin position="357"/>
        <end position="377"/>
    </location>
</feature>
<reference evidence="14 15" key="1">
    <citation type="submission" date="2016-06" db="EMBL/GenBank/DDBJ databases">
        <title>Genome of Rhinopithecus bieti.</title>
        <authorList>
            <person name="Wu"/>
            <person name="C.-I. and Zhang"/>
            <person name="Y."/>
        </authorList>
    </citation>
    <scope>NUCLEOTIDE SEQUENCE</scope>
</reference>
<feature type="transmembrane region" description="Helical" evidence="12">
    <location>
        <begin position="468"/>
        <end position="486"/>
    </location>
</feature>
<feature type="transmembrane region" description="Helical" evidence="12">
    <location>
        <begin position="162"/>
        <end position="183"/>
    </location>
</feature>
<dbReference type="InterPro" id="IPR006153">
    <property type="entry name" value="Cation/H_exchanger_TM"/>
</dbReference>
<keyword evidence="7" id="KW-0915">Sodium</keyword>
<keyword evidence="9 12" id="KW-0472">Membrane</keyword>
<evidence type="ECO:0000256" key="11">
    <source>
        <dbReference type="SAM" id="MobiDB-lite"/>
    </source>
</evidence>
<evidence type="ECO:0000256" key="12">
    <source>
        <dbReference type="SAM" id="Phobius"/>
    </source>
</evidence>
<dbReference type="FunFam" id="1.20.1530.20:FF:000012">
    <property type="entry name" value="sodium/hydrogen exchanger 9B2 isoform X1"/>
    <property type="match status" value="1"/>
</dbReference>
<dbReference type="Ensembl" id="ENSRBIT00000060869.1">
    <property type="protein sequence ID" value="ENSRBIP00000036859.1"/>
    <property type="gene ID" value="ENSRBIG00000042031.1"/>
</dbReference>
<evidence type="ECO:0000256" key="5">
    <source>
        <dbReference type="ARBA" id="ARBA00022692"/>
    </source>
</evidence>
<keyword evidence="3" id="KW-0813">Transport</keyword>
<evidence type="ECO:0000313" key="15">
    <source>
        <dbReference type="Proteomes" id="UP000233180"/>
    </source>
</evidence>
<dbReference type="Pfam" id="PF00999">
    <property type="entry name" value="Na_H_Exchanger"/>
    <property type="match status" value="1"/>
</dbReference>
<name>A0A2K6MM70_RHIBE</name>
<dbReference type="Gene3D" id="1.20.1530.20">
    <property type="match status" value="1"/>
</dbReference>
<keyword evidence="3" id="KW-0050">Antiport</keyword>
<evidence type="ECO:0000256" key="1">
    <source>
        <dbReference type="ARBA" id="ARBA00004651"/>
    </source>
</evidence>
<keyword evidence="4" id="KW-1003">Cell membrane</keyword>
<dbReference type="PANTHER" id="PTHR31102">
    <property type="match status" value="1"/>
</dbReference>
<feature type="transmembrane region" description="Helical" evidence="12">
    <location>
        <begin position="313"/>
        <end position="336"/>
    </location>
</feature>
<dbReference type="RefSeq" id="XP_017732568.1">
    <property type="nucleotide sequence ID" value="XM_017877079.1"/>
</dbReference>
<dbReference type="KEGG" id="rbb:108532807"/>
<keyword evidence="5 12" id="KW-0812">Transmembrane</keyword>
<dbReference type="Proteomes" id="UP000233180">
    <property type="component" value="Unassembled WGS sequence"/>
</dbReference>
<comment type="similarity">
    <text evidence="2">Belongs to the monovalent cation:proton antiporter 1 (CPA1) transporter (TC 2.A.36) family.</text>
</comment>
<feature type="transmembrane region" description="Helical" evidence="12">
    <location>
        <begin position="439"/>
        <end position="456"/>
    </location>
</feature>
<dbReference type="CTD" id="150159"/>
<proteinExistence type="inferred from homology"/>
<dbReference type="STRING" id="61621.ENSRBIP00000036859"/>
<gene>
    <name evidence="14" type="primary">SLC9B1</name>
</gene>
<protein>
    <submittedName>
        <fullName evidence="14">Solute carrier family 9 member B1</fullName>
    </submittedName>
</protein>
<evidence type="ECO:0000256" key="4">
    <source>
        <dbReference type="ARBA" id="ARBA00022475"/>
    </source>
</evidence>
<keyword evidence="10" id="KW-0739">Sodium transport</keyword>
<dbReference type="AlphaFoldDB" id="A0A2K6MM70"/>
<reference evidence="14" key="2">
    <citation type="submission" date="2025-05" db="UniProtKB">
        <authorList>
            <consortium name="Ensembl"/>
        </authorList>
    </citation>
    <scope>IDENTIFICATION</scope>
</reference>
<feature type="compositionally biased region" description="Basic and acidic residues" evidence="11">
    <location>
        <begin position="18"/>
        <end position="28"/>
    </location>
</feature>
<feature type="transmembrane region" description="Helical" evidence="12">
    <location>
        <begin position="531"/>
        <end position="552"/>
    </location>
</feature>
<dbReference type="GeneID" id="108532807"/>
<feature type="transmembrane region" description="Helical" evidence="12">
    <location>
        <begin position="498"/>
        <end position="519"/>
    </location>
</feature>
<evidence type="ECO:0000256" key="7">
    <source>
        <dbReference type="ARBA" id="ARBA00023053"/>
    </source>
</evidence>
<dbReference type="OrthoDB" id="423807at2759"/>
<dbReference type="Ensembl" id="ENSRBIT00000060871.1">
    <property type="protein sequence ID" value="ENSRBIP00000036861.1"/>
    <property type="gene ID" value="ENSRBIG00000042031.1"/>
</dbReference>
<keyword evidence="15" id="KW-1185">Reference proteome</keyword>
<feature type="transmembrane region" description="Helical" evidence="12">
    <location>
        <begin position="383"/>
        <end position="404"/>
    </location>
</feature>
<evidence type="ECO:0000313" key="14">
    <source>
        <dbReference type="Ensembl" id="ENSRBIP00000036859.1"/>
    </source>
</evidence>
<evidence type="ECO:0000256" key="3">
    <source>
        <dbReference type="ARBA" id="ARBA00022449"/>
    </source>
</evidence>
<evidence type="ECO:0000256" key="2">
    <source>
        <dbReference type="ARBA" id="ARBA00007367"/>
    </source>
</evidence>
<dbReference type="GeneTree" id="ENSGT00390000013285"/>
<dbReference type="InterPro" id="IPR051843">
    <property type="entry name" value="CPA1_transporter"/>
</dbReference>
<sequence>MSTLSLDFYNPMSQYSEETSKGKGSIDRKHTRQSQEPQNPGLCRAAKTSLKRAAAPRPAPLLRGSLAGLLRHYPAHLGGAWFTQRLLSSWASEGCAGSCSMHTTESKNEHLEDENFQTSTTPQSLIDLNSTAHEETKTGLSDMEEIKPQTKKKTYISCPLRGALNVIITNGVILFVIWCTTWSVLGSEALPGGNLFGLLIIFYSAIIGGKILQLIRIPLVPPLPPLLGMLLAGFTIRNVPFISKHVHVHNTWSSILRSTALTVILIRAGLGLDPQALRQLKVVCFRLAVGPCLMEASAAAVFSHFIMKFPWQWAFLLGFVLGAVSPAVVVPSMMVLQENGYGVEEGIPTLLMAASSMDDVLAITGFNICLSIVFSSGGIVNNAIASIKSVSISLLAGIVLGFFVRYFPSEDQKKLALKRGFLILTMCVSAVLGSQRIGLHGSGGLFTLVLSFIAGTKWSQEKMKVQKIITNVWDIFQPLLFGLVGAEVSVSLLESNTIGISVATLSLALCVRILITYILMCFAGFSFKEKIFIALAWMPKATVQAVLGPLALETARVSAPHLEPYSKDVMTVAFLAILITAPNGALLMGILGPKMLTRHYDPSKIKMQLSTLEHH</sequence>
<feature type="domain" description="Cation/H+ exchanger transmembrane" evidence="13">
    <location>
        <begin position="218"/>
        <end position="582"/>
    </location>
</feature>
<dbReference type="InterPro" id="IPR038770">
    <property type="entry name" value="Na+/solute_symporter_sf"/>
</dbReference>
<dbReference type="GO" id="GO:0015385">
    <property type="term" value="F:sodium:proton antiporter activity"/>
    <property type="evidence" value="ECO:0007669"/>
    <property type="project" value="UniProtKB-ARBA"/>
</dbReference>
<accession>A0AAJ7MJ89</accession>
<feature type="transmembrane region" description="Helical" evidence="12">
    <location>
        <begin position="572"/>
        <end position="591"/>
    </location>
</feature>
<evidence type="ECO:0000259" key="13">
    <source>
        <dbReference type="Pfam" id="PF00999"/>
    </source>
</evidence>
<accession>A0A2K6MM70</accession>
<feature type="transmembrane region" description="Helical" evidence="12">
    <location>
        <begin position="284"/>
        <end position="307"/>
    </location>
</feature>
<organism evidence="14 15">
    <name type="scientific">Rhinopithecus bieti</name>
    <name type="common">Black snub-nosed monkey</name>
    <name type="synonym">Pygathrix bieti</name>
    <dbReference type="NCBI Taxonomy" id="61621"/>
    <lineage>
        <taxon>Eukaryota</taxon>
        <taxon>Metazoa</taxon>
        <taxon>Chordata</taxon>
        <taxon>Craniata</taxon>
        <taxon>Vertebrata</taxon>
        <taxon>Euteleostomi</taxon>
        <taxon>Mammalia</taxon>
        <taxon>Eutheria</taxon>
        <taxon>Euarchontoglires</taxon>
        <taxon>Primates</taxon>
        <taxon>Haplorrhini</taxon>
        <taxon>Catarrhini</taxon>
        <taxon>Cercopithecidae</taxon>
        <taxon>Colobinae</taxon>
        <taxon>Rhinopithecus</taxon>
    </lineage>
</organism>